<reference evidence="2 3" key="1">
    <citation type="journal article" date="2024" name="G3 (Bethesda)">
        <title>Genome assembly of Hibiscus sabdariffa L. provides insights into metabolisms of medicinal natural products.</title>
        <authorList>
            <person name="Kim T."/>
        </authorList>
    </citation>
    <scope>NUCLEOTIDE SEQUENCE [LARGE SCALE GENOMIC DNA]</scope>
    <source>
        <strain evidence="2">TK-2024</strain>
        <tissue evidence="2">Old leaves</tissue>
    </source>
</reference>
<keyword evidence="3" id="KW-1185">Reference proteome</keyword>
<organism evidence="2 3">
    <name type="scientific">Hibiscus sabdariffa</name>
    <name type="common">roselle</name>
    <dbReference type="NCBI Taxonomy" id="183260"/>
    <lineage>
        <taxon>Eukaryota</taxon>
        <taxon>Viridiplantae</taxon>
        <taxon>Streptophyta</taxon>
        <taxon>Embryophyta</taxon>
        <taxon>Tracheophyta</taxon>
        <taxon>Spermatophyta</taxon>
        <taxon>Magnoliopsida</taxon>
        <taxon>eudicotyledons</taxon>
        <taxon>Gunneridae</taxon>
        <taxon>Pentapetalae</taxon>
        <taxon>rosids</taxon>
        <taxon>malvids</taxon>
        <taxon>Malvales</taxon>
        <taxon>Malvaceae</taxon>
        <taxon>Malvoideae</taxon>
        <taxon>Hibiscus</taxon>
    </lineage>
</organism>
<dbReference type="Proteomes" id="UP001396334">
    <property type="component" value="Unassembled WGS sequence"/>
</dbReference>
<comment type="caution">
    <text evidence="2">The sequence shown here is derived from an EMBL/GenBank/DDBJ whole genome shotgun (WGS) entry which is preliminary data.</text>
</comment>
<gene>
    <name evidence="2" type="ORF">V6N11_061180</name>
</gene>
<accession>A0ABR2A1Z0</accession>
<protein>
    <submittedName>
        <fullName evidence="2">Uncharacterized protein</fullName>
    </submittedName>
</protein>
<dbReference type="EMBL" id="JBBPBN010000433">
    <property type="protein sequence ID" value="KAK8486621.1"/>
    <property type="molecule type" value="Genomic_DNA"/>
</dbReference>
<evidence type="ECO:0000256" key="1">
    <source>
        <dbReference type="SAM" id="MobiDB-lite"/>
    </source>
</evidence>
<evidence type="ECO:0000313" key="2">
    <source>
        <dbReference type="EMBL" id="KAK8486621.1"/>
    </source>
</evidence>
<proteinExistence type="predicted"/>
<name>A0ABR2A1Z0_9ROSI</name>
<sequence>MTLENDNSGSNTNANSIGNTESGPNGSTLFIDVGILEEEIYETEADSYESDWFGGELISSADEDEEILSIKSTVEGCEKEDQKQNCVCRGLGTTYDGSYETNSDGDVIAKKVGKVEEGETSQAMLTVTISQSMVAVTSSNGVHVNTTSLPSIYDNTISSNNANTLSSINAKN</sequence>
<feature type="region of interest" description="Disordered" evidence="1">
    <location>
        <begin position="1"/>
        <end position="24"/>
    </location>
</feature>
<evidence type="ECO:0000313" key="3">
    <source>
        <dbReference type="Proteomes" id="UP001396334"/>
    </source>
</evidence>